<dbReference type="EMBL" id="JAEKNN010000055">
    <property type="protein sequence ID" value="MBJ7610093.1"/>
    <property type="molecule type" value="Genomic_DNA"/>
</dbReference>
<evidence type="ECO:0000313" key="2">
    <source>
        <dbReference type="Proteomes" id="UP000614410"/>
    </source>
</evidence>
<dbReference type="AlphaFoldDB" id="A0A934KF11"/>
<dbReference type="PANTHER" id="PTHR40045:SF1">
    <property type="entry name" value="YQCI_YCGG FAMILY PROTEIN"/>
    <property type="match status" value="1"/>
</dbReference>
<dbReference type="NCBIfam" id="NF041366">
    <property type="entry name" value="GntA_guanitoxin"/>
    <property type="match status" value="1"/>
</dbReference>
<evidence type="ECO:0000313" key="1">
    <source>
        <dbReference type="EMBL" id="MBJ7610093.1"/>
    </source>
</evidence>
<name>A0A934KF11_9BACT</name>
<proteinExistence type="predicted"/>
<dbReference type="InterPro" id="IPR014988">
    <property type="entry name" value="Uncharacterised_YqcI/YcgG"/>
</dbReference>
<sequence>MTVMSEAPVATGCPDAAASAQLRQLVGDAFAGFAGSTAYPCLGARSVIHRQAFQLGVYGRLGSAEAAGELHTDLVRFGQDVGDAELASFVAVFTDPLAMTEAHFSELLWRQLQHLHDVDATEHHWDARVSDDPEDPHFSFSVGGSAFFIVGLHPGSSRWARRFAWPALVFNPHQQFEAMRQAGKYQRVRSAIRERDALLQGTINPVLRDHGCMSEARQYAGDAVSESWRCPLVVHPRS</sequence>
<protein>
    <submittedName>
        <fullName evidence="1">YqcI/YcgG family protein</fullName>
    </submittedName>
</protein>
<reference evidence="1 2" key="1">
    <citation type="submission" date="2020-10" db="EMBL/GenBank/DDBJ databases">
        <title>Ca. Dormibacterota MAGs.</title>
        <authorList>
            <person name="Montgomery K."/>
        </authorList>
    </citation>
    <scope>NUCLEOTIDE SEQUENCE [LARGE SCALE GENOMIC DNA]</scope>
    <source>
        <strain evidence="1">Mitchell_Peninsula_5</strain>
    </source>
</reference>
<dbReference type="Pfam" id="PF08892">
    <property type="entry name" value="YqcI_YcgG"/>
    <property type="match status" value="1"/>
</dbReference>
<gene>
    <name evidence="1" type="ORF">JF887_11785</name>
</gene>
<dbReference type="Proteomes" id="UP000614410">
    <property type="component" value="Unassembled WGS sequence"/>
</dbReference>
<accession>A0A934KF11</accession>
<comment type="caution">
    <text evidence="1">The sequence shown here is derived from an EMBL/GenBank/DDBJ whole genome shotgun (WGS) entry which is preliminary data.</text>
</comment>
<dbReference type="PANTHER" id="PTHR40045">
    <property type="entry name" value="YCGG FAMILY PROTEIN"/>
    <property type="match status" value="1"/>
</dbReference>
<organism evidence="1 2">
    <name type="scientific">Candidatus Amunia macphersoniae</name>
    <dbReference type="NCBI Taxonomy" id="3127014"/>
    <lineage>
        <taxon>Bacteria</taxon>
        <taxon>Bacillati</taxon>
        <taxon>Candidatus Dormiibacterota</taxon>
        <taxon>Candidatus Dormibacteria</taxon>
        <taxon>Candidatus Aeolococcales</taxon>
        <taxon>Candidatus Aeolococcaceae</taxon>
        <taxon>Candidatus Amunia</taxon>
    </lineage>
</organism>